<keyword evidence="2" id="KW-1185">Reference proteome</keyword>
<name>A0A6P1M7U1_9BACT</name>
<dbReference type="KEGG" id="taer:GT409_11880"/>
<reference evidence="1 2" key="1">
    <citation type="submission" date="2020-01" db="EMBL/GenBank/DDBJ databases">
        <title>Ponticoccus aerotolerans gen. nov., sp. nov., an anaerobic bacterium and proposal of Ponticoccusceae fam. nov., Ponticoccusles ord. nov. and Ponticoccuse classis nov. in the phylum Kiritimatiellaeota.</title>
        <authorList>
            <person name="Zhou L.Y."/>
            <person name="Du Z.J."/>
        </authorList>
    </citation>
    <scope>NUCLEOTIDE SEQUENCE [LARGE SCALE GENOMIC DNA]</scope>
    <source>
        <strain evidence="1 2">S-5007</strain>
    </source>
</reference>
<evidence type="ECO:0008006" key="3">
    <source>
        <dbReference type="Google" id="ProtNLM"/>
    </source>
</evidence>
<dbReference type="EMBL" id="CP047593">
    <property type="protein sequence ID" value="QHI70112.1"/>
    <property type="molecule type" value="Genomic_DNA"/>
</dbReference>
<sequence>MSSWLPTRIRQLQRERAEILEEIETLPVHHPLPLPDHYGYHSAPIDSAADSESLPQTIVFECDFDPQLDSIALAPVLLPGYLESGAYAFPKRFKIELQESDGRWIGGKSGYWERGKTRKWVELVNWMDEDFPDPGAYPVFFTGNGRPIYQVRITFPACDETAGQAYHALGEIYLFRLHGSGEVGDTFERVEAFLRDTGQDADYWCAPGSAKRFDILHEGETVTALSPDYENSPEQERRNIDPVGISRGGPCAAFYSEPCIRVY</sequence>
<accession>A0A6P1M7U1</accession>
<dbReference type="AlphaFoldDB" id="A0A6P1M7U1"/>
<evidence type="ECO:0000313" key="2">
    <source>
        <dbReference type="Proteomes" id="UP000464954"/>
    </source>
</evidence>
<proteinExistence type="predicted"/>
<protein>
    <recommendedName>
        <fullName evidence="3">DUF1963 domain-containing protein</fullName>
    </recommendedName>
</protein>
<organism evidence="1 2">
    <name type="scientific">Tichowtungia aerotolerans</name>
    <dbReference type="NCBI Taxonomy" id="2697043"/>
    <lineage>
        <taxon>Bacteria</taxon>
        <taxon>Pseudomonadati</taxon>
        <taxon>Kiritimatiellota</taxon>
        <taxon>Tichowtungiia</taxon>
        <taxon>Tichowtungiales</taxon>
        <taxon>Tichowtungiaceae</taxon>
        <taxon>Tichowtungia</taxon>
    </lineage>
</organism>
<evidence type="ECO:0000313" key="1">
    <source>
        <dbReference type="EMBL" id="QHI70112.1"/>
    </source>
</evidence>
<gene>
    <name evidence="1" type="ORF">GT409_11880</name>
</gene>
<dbReference type="Proteomes" id="UP000464954">
    <property type="component" value="Chromosome"/>
</dbReference>
<dbReference type="RefSeq" id="WP_160629291.1">
    <property type="nucleotide sequence ID" value="NZ_CP047593.1"/>
</dbReference>